<evidence type="ECO:0000313" key="3">
    <source>
        <dbReference type="Proteomes" id="UP000053370"/>
    </source>
</evidence>
<keyword evidence="1" id="KW-1133">Transmembrane helix</keyword>
<evidence type="ECO:0000256" key="1">
    <source>
        <dbReference type="SAM" id="Phobius"/>
    </source>
</evidence>
<gene>
    <name evidence="2" type="ORF">ATC1_13398</name>
</gene>
<dbReference type="AlphaFoldDB" id="A0A0S7BV11"/>
<keyword evidence="1" id="KW-0812">Transmembrane</keyword>
<feature type="transmembrane region" description="Helical" evidence="1">
    <location>
        <begin position="32"/>
        <end position="50"/>
    </location>
</feature>
<proteinExistence type="predicted"/>
<dbReference type="InterPro" id="IPR019235">
    <property type="entry name" value="DUF2178_TM"/>
</dbReference>
<keyword evidence="3" id="KW-1185">Reference proteome</keyword>
<keyword evidence="1" id="KW-0472">Membrane</keyword>
<protein>
    <recommendedName>
        <fullName evidence="4">DUF2178 domain-containing protein</fullName>
    </recommendedName>
</protein>
<name>A0A0S7BV11_9CHLR</name>
<dbReference type="EMBL" id="DF968181">
    <property type="protein sequence ID" value="GAP40424.1"/>
    <property type="molecule type" value="Genomic_DNA"/>
</dbReference>
<dbReference type="Proteomes" id="UP000053370">
    <property type="component" value="Unassembled WGS sequence"/>
</dbReference>
<evidence type="ECO:0000313" key="2">
    <source>
        <dbReference type="EMBL" id="GAP40424.1"/>
    </source>
</evidence>
<dbReference type="STRING" id="1678840.ATC1_13398"/>
<feature type="transmembrane region" description="Helical" evidence="1">
    <location>
        <begin position="110"/>
        <end position="130"/>
    </location>
</feature>
<evidence type="ECO:0008006" key="4">
    <source>
        <dbReference type="Google" id="ProtNLM"/>
    </source>
</evidence>
<sequence>MTKTNNRLIIYILFLVIGAVLFFLAGTGRVDSFWSGMGSALFAISILRLFQINRYKKDSDYAEKMNIQNHDERNQWLSEKARSSAFTYSIVALSIGVIAARIMHKLEWSTLLGMVVCFQVFLYWVLWFVLKKKY</sequence>
<feature type="transmembrane region" description="Helical" evidence="1">
    <location>
        <begin position="85"/>
        <end position="104"/>
    </location>
</feature>
<feature type="transmembrane region" description="Helical" evidence="1">
    <location>
        <begin position="7"/>
        <end position="26"/>
    </location>
</feature>
<organism evidence="2">
    <name type="scientific">Flexilinea flocculi</name>
    <dbReference type="NCBI Taxonomy" id="1678840"/>
    <lineage>
        <taxon>Bacteria</taxon>
        <taxon>Bacillati</taxon>
        <taxon>Chloroflexota</taxon>
        <taxon>Anaerolineae</taxon>
        <taxon>Anaerolineales</taxon>
        <taxon>Anaerolineaceae</taxon>
        <taxon>Flexilinea</taxon>
    </lineage>
</organism>
<dbReference type="RefSeq" id="WP_062279692.1">
    <property type="nucleotide sequence ID" value="NZ_DF968181.1"/>
</dbReference>
<accession>A0A0S7BV11</accession>
<dbReference type="Pfam" id="PF09946">
    <property type="entry name" value="DUF2178"/>
    <property type="match status" value="1"/>
</dbReference>
<reference evidence="2" key="1">
    <citation type="journal article" date="2015" name="Genome Announc.">
        <title>Draft Genome Sequence of Anaerolineae Strain TC1, a Novel Isolate from a Methanogenic Wastewater Treatment System.</title>
        <authorList>
            <person name="Matsuura N."/>
            <person name="Tourlousse D.M."/>
            <person name="Sun L."/>
            <person name="Toyonaga M."/>
            <person name="Kuroda K."/>
            <person name="Ohashi A."/>
            <person name="Cruz R."/>
            <person name="Yamaguchi T."/>
            <person name="Sekiguchi Y."/>
        </authorList>
    </citation>
    <scope>NUCLEOTIDE SEQUENCE [LARGE SCALE GENOMIC DNA]</scope>
    <source>
        <strain evidence="2">TC1</strain>
    </source>
</reference>